<organism evidence="7 8">
    <name type="scientific">Caloramator fervidus</name>
    <dbReference type="NCBI Taxonomy" id="29344"/>
    <lineage>
        <taxon>Bacteria</taxon>
        <taxon>Bacillati</taxon>
        <taxon>Bacillota</taxon>
        <taxon>Clostridia</taxon>
        <taxon>Eubacteriales</taxon>
        <taxon>Clostridiaceae</taxon>
        <taxon>Caloramator</taxon>
    </lineage>
</organism>
<comment type="similarity">
    <text evidence="1 5">Belongs to the bacterial solute-binding protein 1 family.</text>
</comment>
<dbReference type="GO" id="GO:0015144">
    <property type="term" value="F:carbohydrate transmembrane transporter activity"/>
    <property type="evidence" value="ECO:0007669"/>
    <property type="project" value="InterPro"/>
</dbReference>
<dbReference type="PANTHER" id="PTHR30061:SF50">
    <property type="entry name" value="MALTOSE_MALTODEXTRIN-BINDING PERIPLASMIC PROTEIN"/>
    <property type="match status" value="1"/>
</dbReference>
<keyword evidence="3 5" id="KW-0762">Sugar transport</keyword>
<dbReference type="RefSeq" id="WP_103896167.1">
    <property type="nucleotide sequence ID" value="NZ_FNUK01000014.1"/>
</dbReference>
<dbReference type="GO" id="GO:0042956">
    <property type="term" value="P:maltodextrin transmembrane transport"/>
    <property type="evidence" value="ECO:0007669"/>
    <property type="project" value="TreeGrafter"/>
</dbReference>
<proteinExistence type="inferred from homology"/>
<dbReference type="PANTHER" id="PTHR30061">
    <property type="entry name" value="MALTOSE-BINDING PERIPLASMIC PROTEIN"/>
    <property type="match status" value="1"/>
</dbReference>
<evidence type="ECO:0000313" key="8">
    <source>
        <dbReference type="Proteomes" id="UP000242850"/>
    </source>
</evidence>
<keyword evidence="4 5" id="KW-0732">Signal</keyword>
<keyword evidence="2 5" id="KW-0813">Transport</keyword>
<dbReference type="CDD" id="cd13586">
    <property type="entry name" value="PBP2_Maltose_binding_like"/>
    <property type="match status" value="1"/>
</dbReference>
<dbReference type="PROSITE" id="PS51257">
    <property type="entry name" value="PROKAR_LIPOPROTEIN"/>
    <property type="match status" value="1"/>
</dbReference>
<feature type="region of interest" description="Disordered" evidence="6">
    <location>
        <begin position="394"/>
        <end position="414"/>
    </location>
</feature>
<keyword evidence="5" id="KW-1003">Cell membrane</keyword>
<sequence>MKKFLTFLLCFTFLVSLFTGCSSTSQKSTQQQVTINIWEQMEENVDKTFDELVKKFEEQNPNIKIKRVHYKTEDLRNQFQTAVLSGQGPELIFGPNDNIGPMSLGNLIFPLDDLLGSEYFQKYDSQVLDTVKLDGKIWAVPLVNGNNISMLYNKKLVSRAPEKFSEIIELAKKYNDGKTFALVYFLNEPYWFVPFLGGFGGKVFDDKGNITLNTPEMIKALKFVQDLKFKYKAVPKDADYNVADTLFKEGKAAVLLNGAWSFTSYTQVNGLDFDVALFPKIDETGNYCLPYYGSKGFSVSANVKDEVVKDAIKRFFDYIAQKDVQVKLSKAFAQMPATKEALEDPEIKADKFIKMSMEQMRHGVAMPIRAEMRAVWDAIRPELENVMAGKKTPEVAAKDMQTKAEELAKSLTKQ</sequence>
<dbReference type="Pfam" id="PF13416">
    <property type="entry name" value="SBP_bac_8"/>
    <property type="match status" value="1"/>
</dbReference>
<dbReference type="GO" id="GO:0015768">
    <property type="term" value="P:maltose transport"/>
    <property type="evidence" value="ECO:0007669"/>
    <property type="project" value="TreeGrafter"/>
</dbReference>
<dbReference type="GO" id="GO:0055052">
    <property type="term" value="C:ATP-binding cassette (ABC) transporter complex, substrate-binding subunit-containing"/>
    <property type="evidence" value="ECO:0007669"/>
    <property type="project" value="TreeGrafter"/>
</dbReference>
<keyword evidence="5" id="KW-0449">Lipoprotein</keyword>
<keyword evidence="5" id="KW-0472">Membrane</keyword>
<evidence type="ECO:0000256" key="6">
    <source>
        <dbReference type="SAM" id="MobiDB-lite"/>
    </source>
</evidence>
<dbReference type="Gene3D" id="3.40.190.10">
    <property type="entry name" value="Periplasmic binding protein-like II"/>
    <property type="match status" value="2"/>
</dbReference>
<evidence type="ECO:0000256" key="3">
    <source>
        <dbReference type="ARBA" id="ARBA00022597"/>
    </source>
</evidence>
<name>A0A1H5VJE6_9CLOT</name>
<evidence type="ECO:0000256" key="2">
    <source>
        <dbReference type="ARBA" id="ARBA00022448"/>
    </source>
</evidence>
<keyword evidence="8" id="KW-1185">Reference proteome</keyword>
<dbReference type="InterPro" id="IPR006059">
    <property type="entry name" value="SBP"/>
</dbReference>
<evidence type="ECO:0000256" key="4">
    <source>
        <dbReference type="ARBA" id="ARBA00022729"/>
    </source>
</evidence>
<evidence type="ECO:0000313" key="7">
    <source>
        <dbReference type="EMBL" id="SEF86951.1"/>
    </source>
</evidence>
<dbReference type="PRINTS" id="PR00181">
    <property type="entry name" value="MALTOSEBP"/>
</dbReference>
<accession>A0A1H5VJE6</accession>
<feature type="chain" id="PRO_5013424538" description="Maltodextrin-binding protein" evidence="5">
    <location>
        <begin position="25"/>
        <end position="414"/>
    </location>
</feature>
<reference evidence="8" key="1">
    <citation type="submission" date="2016-10" db="EMBL/GenBank/DDBJ databases">
        <authorList>
            <person name="Varghese N."/>
            <person name="Submissions S."/>
        </authorList>
    </citation>
    <scope>NUCLEOTIDE SEQUENCE [LARGE SCALE GENOMIC DNA]</scope>
    <source>
        <strain evidence="8">DSM 5463</strain>
    </source>
</reference>
<feature type="signal peptide" evidence="5">
    <location>
        <begin position="1"/>
        <end position="24"/>
    </location>
</feature>
<evidence type="ECO:0000256" key="5">
    <source>
        <dbReference type="RuleBase" id="RU365005"/>
    </source>
</evidence>
<feature type="compositionally biased region" description="Basic and acidic residues" evidence="6">
    <location>
        <begin position="394"/>
        <end position="408"/>
    </location>
</feature>
<protein>
    <recommendedName>
        <fullName evidence="5">Maltodextrin-binding protein</fullName>
    </recommendedName>
</protein>
<gene>
    <name evidence="7" type="ORF">SAMN05660865_01213</name>
</gene>
<dbReference type="InterPro" id="IPR006060">
    <property type="entry name" value="Maltose/Cyclodextrin-bd"/>
</dbReference>
<dbReference type="GO" id="GO:1901982">
    <property type="term" value="F:maltose binding"/>
    <property type="evidence" value="ECO:0007669"/>
    <property type="project" value="TreeGrafter"/>
</dbReference>
<evidence type="ECO:0000256" key="1">
    <source>
        <dbReference type="ARBA" id="ARBA00008520"/>
    </source>
</evidence>
<dbReference type="Proteomes" id="UP000242850">
    <property type="component" value="Unassembled WGS sequence"/>
</dbReference>
<dbReference type="SUPFAM" id="SSF53850">
    <property type="entry name" value="Periplasmic binding protein-like II"/>
    <property type="match status" value="1"/>
</dbReference>
<dbReference type="AlphaFoldDB" id="A0A1H5VJE6"/>
<comment type="subcellular location">
    <subcellularLocation>
        <location evidence="5">Cell membrane</location>
        <topology evidence="5">Lipid-anchor</topology>
    </subcellularLocation>
</comment>
<dbReference type="OrthoDB" id="9766758at2"/>
<dbReference type="EMBL" id="FNUK01000014">
    <property type="protein sequence ID" value="SEF86951.1"/>
    <property type="molecule type" value="Genomic_DNA"/>
</dbReference>